<dbReference type="AlphaFoldDB" id="A0AAV3Q033"/>
<dbReference type="InterPro" id="IPR018253">
    <property type="entry name" value="DnaJ_domain_CS"/>
</dbReference>
<feature type="region of interest" description="Disordered" evidence="1">
    <location>
        <begin position="395"/>
        <end position="416"/>
    </location>
</feature>
<feature type="compositionally biased region" description="Polar residues" evidence="1">
    <location>
        <begin position="230"/>
        <end position="255"/>
    </location>
</feature>
<dbReference type="InterPro" id="IPR024593">
    <property type="entry name" value="DUF3444"/>
</dbReference>
<accession>A0AAV3Q033</accession>
<evidence type="ECO:0000259" key="2">
    <source>
        <dbReference type="PROSITE" id="PS50076"/>
    </source>
</evidence>
<dbReference type="InterPro" id="IPR056988">
    <property type="entry name" value="Zn_ribbon_pln"/>
</dbReference>
<dbReference type="InterPro" id="IPR001623">
    <property type="entry name" value="DnaJ_domain"/>
</dbReference>
<name>A0AAV3Q033_LITER</name>
<gene>
    <name evidence="3" type="ORF">LIER_14031</name>
</gene>
<dbReference type="PANTHER" id="PTHR44137:SF32">
    <property type="entry name" value="DNAJ HEAT SHOCK AMINO-TERMINAL DOMAIN PROTEIN"/>
    <property type="match status" value="1"/>
</dbReference>
<dbReference type="SUPFAM" id="SSF46565">
    <property type="entry name" value="Chaperone J-domain"/>
    <property type="match status" value="1"/>
</dbReference>
<dbReference type="Pfam" id="PF11926">
    <property type="entry name" value="DUF3444"/>
    <property type="match status" value="1"/>
</dbReference>
<dbReference type="InterPro" id="IPR036869">
    <property type="entry name" value="J_dom_sf"/>
</dbReference>
<dbReference type="Pfam" id="PF00226">
    <property type="entry name" value="DnaJ"/>
    <property type="match status" value="1"/>
</dbReference>
<dbReference type="EMBL" id="BAABME010002894">
    <property type="protein sequence ID" value="GAA0156557.1"/>
    <property type="molecule type" value="Genomic_DNA"/>
</dbReference>
<dbReference type="Pfam" id="PF23551">
    <property type="entry name" value="Zn_ribbon_20"/>
    <property type="match status" value="1"/>
</dbReference>
<feature type="region of interest" description="Disordered" evidence="1">
    <location>
        <begin position="227"/>
        <end position="255"/>
    </location>
</feature>
<proteinExistence type="predicted"/>
<dbReference type="Proteomes" id="UP001454036">
    <property type="component" value="Unassembled WGS sequence"/>
</dbReference>
<dbReference type="Gene3D" id="1.10.287.110">
    <property type="entry name" value="DnaJ domain"/>
    <property type="match status" value="1"/>
</dbReference>
<feature type="compositionally biased region" description="Polar residues" evidence="1">
    <location>
        <begin position="157"/>
        <end position="173"/>
    </location>
</feature>
<dbReference type="SMART" id="SM00271">
    <property type="entry name" value="DnaJ"/>
    <property type="match status" value="1"/>
</dbReference>
<protein>
    <recommendedName>
        <fullName evidence="2">J domain-containing protein</fullName>
    </recommendedName>
</protein>
<dbReference type="PROSITE" id="PS00636">
    <property type="entry name" value="DNAJ_1"/>
    <property type="match status" value="1"/>
</dbReference>
<reference evidence="3 4" key="1">
    <citation type="submission" date="2024-01" db="EMBL/GenBank/DDBJ databases">
        <title>The complete chloroplast genome sequence of Lithospermum erythrorhizon: insights into the phylogenetic relationship among Boraginaceae species and the maternal lineages of purple gromwells.</title>
        <authorList>
            <person name="Okada T."/>
            <person name="Watanabe K."/>
        </authorList>
    </citation>
    <scope>NUCLEOTIDE SEQUENCE [LARGE SCALE GENOMIC DNA]</scope>
</reference>
<dbReference type="PRINTS" id="PR00625">
    <property type="entry name" value="JDOMAIN"/>
</dbReference>
<sequence length="690" mass="77500">MECNRDEAVRAKLIAEEKMERKDYSGAKKFALKAQNLHPCLEGIPQMLTTIDVYVSAENKISGEVDWYGVLGVSPSVDDETLKKQYRKLALVLHPDKNKSVGADGAFKLVSEAWSLLSDKANRLAYNQRRGSRGICYQKVKTHSSGPSAPPRANGFHTFSSRSASARKTQHTTAPKAAPTPSYQRNDTFWTICHRCKMHYEYLKVYLNSSLLCPNCHKAFVAKETAPPFSHSTSSNSTTGQNPQGSRNASGNSQDPSIALAQEKLKREHDASNRFVSFSKGETLFKKSRVDTNDYPFGRNMAHRAAVGINFGNGSSGSNRGGSEERWMNGYPGTYQKPKSFREITLNELHKILAEKGRNEIQIKLNEWKSATAAKTAGMRKGKVKGAYQAKYTGKQHDVNGIDEPPPASKRSDPVKNSCDIASDVVKEETHVVTPMSVPDPDFHDFDLDRSENSFRDNEVWAAYDNDDGMPRFYALINKVISRNPFKVKLSWLNSRSNSEFTTVDWVGSGFYKTCGEFRVGKYEINKSINSFSHKVKWLKGPRGTVQIFPKKGDAWALYRNWSPDWNEHTPDEMVHKYEMILVLNDYSEEQGISVAPLVKVDGFRTVFYPHMDAEKIRKIPKEEMLRFSHQVPNYLLTGEEVKNAPKESLELDPASTPAELLQVATEDAGNSNGNVMVMERQYNTGSLDV</sequence>
<dbReference type="PROSITE" id="PS50076">
    <property type="entry name" value="DNAJ_2"/>
    <property type="match status" value="1"/>
</dbReference>
<evidence type="ECO:0000313" key="3">
    <source>
        <dbReference type="EMBL" id="GAA0156557.1"/>
    </source>
</evidence>
<evidence type="ECO:0000256" key="1">
    <source>
        <dbReference type="SAM" id="MobiDB-lite"/>
    </source>
</evidence>
<comment type="caution">
    <text evidence="3">The sequence shown here is derived from an EMBL/GenBank/DDBJ whole genome shotgun (WGS) entry which is preliminary data.</text>
</comment>
<evidence type="ECO:0000313" key="4">
    <source>
        <dbReference type="Proteomes" id="UP001454036"/>
    </source>
</evidence>
<feature type="region of interest" description="Disordered" evidence="1">
    <location>
        <begin position="140"/>
        <end position="181"/>
    </location>
</feature>
<dbReference type="CDD" id="cd06257">
    <property type="entry name" value="DnaJ"/>
    <property type="match status" value="1"/>
</dbReference>
<organism evidence="3 4">
    <name type="scientific">Lithospermum erythrorhizon</name>
    <name type="common">Purple gromwell</name>
    <name type="synonym">Lithospermum officinale var. erythrorhizon</name>
    <dbReference type="NCBI Taxonomy" id="34254"/>
    <lineage>
        <taxon>Eukaryota</taxon>
        <taxon>Viridiplantae</taxon>
        <taxon>Streptophyta</taxon>
        <taxon>Embryophyta</taxon>
        <taxon>Tracheophyta</taxon>
        <taxon>Spermatophyta</taxon>
        <taxon>Magnoliopsida</taxon>
        <taxon>eudicotyledons</taxon>
        <taxon>Gunneridae</taxon>
        <taxon>Pentapetalae</taxon>
        <taxon>asterids</taxon>
        <taxon>lamiids</taxon>
        <taxon>Boraginales</taxon>
        <taxon>Boraginaceae</taxon>
        <taxon>Boraginoideae</taxon>
        <taxon>Lithospermeae</taxon>
        <taxon>Lithospermum</taxon>
    </lineage>
</organism>
<dbReference type="PANTHER" id="PTHR44137">
    <property type="entry name" value="BNAC03G44070D PROTEIN"/>
    <property type="match status" value="1"/>
</dbReference>
<feature type="domain" description="J" evidence="2">
    <location>
        <begin position="66"/>
        <end position="130"/>
    </location>
</feature>
<keyword evidence="4" id="KW-1185">Reference proteome</keyword>